<dbReference type="STRING" id="1462996.AWM70_04140"/>
<protein>
    <recommendedName>
        <fullName evidence="3">VTT domain-containing protein</fullName>
    </recommendedName>
</protein>
<dbReference type="PANTHER" id="PTHR42709:SF9">
    <property type="entry name" value="ALKALINE PHOSPHATASE LIKE PROTEIN"/>
    <property type="match status" value="1"/>
</dbReference>
<dbReference type="PANTHER" id="PTHR42709">
    <property type="entry name" value="ALKALINE PHOSPHATASE LIKE PROTEIN"/>
    <property type="match status" value="1"/>
</dbReference>
<dbReference type="InterPro" id="IPR051311">
    <property type="entry name" value="DedA_domain"/>
</dbReference>
<evidence type="ECO:0000259" key="3">
    <source>
        <dbReference type="Pfam" id="PF09335"/>
    </source>
</evidence>
<dbReference type="GO" id="GO:0005886">
    <property type="term" value="C:plasma membrane"/>
    <property type="evidence" value="ECO:0007669"/>
    <property type="project" value="TreeGrafter"/>
</dbReference>
<keyword evidence="2" id="KW-1133">Transmembrane helix</keyword>
<accession>A0A1B1N6P6</accession>
<evidence type="ECO:0000256" key="2">
    <source>
        <dbReference type="SAM" id="Phobius"/>
    </source>
</evidence>
<keyword evidence="2" id="KW-0472">Membrane</keyword>
<evidence type="ECO:0000256" key="1">
    <source>
        <dbReference type="ARBA" id="ARBA00010792"/>
    </source>
</evidence>
<keyword evidence="5" id="KW-1185">Reference proteome</keyword>
<reference evidence="4 5" key="1">
    <citation type="submission" date="2016-01" db="EMBL/GenBank/DDBJ databases">
        <title>Complete Genome Sequence of Paenibacillus yonginensis DCY84, a novel Plant Growth-Promoting Bacteria with Elicitation of Induced Systemic Resistance.</title>
        <authorList>
            <person name="Kim Y.J."/>
            <person name="Yang D.C."/>
            <person name="Sukweenadhi J."/>
        </authorList>
    </citation>
    <scope>NUCLEOTIDE SEQUENCE [LARGE SCALE GENOMIC DNA]</scope>
    <source>
        <strain evidence="4 5">DCY84</strain>
    </source>
</reference>
<feature type="domain" description="VTT" evidence="3">
    <location>
        <begin position="25"/>
        <end position="151"/>
    </location>
</feature>
<keyword evidence="2" id="KW-0812">Transmembrane</keyword>
<evidence type="ECO:0000313" key="4">
    <source>
        <dbReference type="EMBL" id="ANS77089.1"/>
    </source>
</evidence>
<dbReference type="EMBL" id="CP014167">
    <property type="protein sequence ID" value="ANS77089.1"/>
    <property type="molecule type" value="Genomic_DNA"/>
</dbReference>
<dbReference type="KEGG" id="pyg:AWM70_04140"/>
<feature type="transmembrane region" description="Helical" evidence="2">
    <location>
        <begin position="169"/>
        <end position="189"/>
    </location>
</feature>
<dbReference type="AlphaFoldDB" id="A0A1B1N6P6"/>
<proteinExistence type="inferred from homology"/>
<dbReference type="InterPro" id="IPR032816">
    <property type="entry name" value="VTT_dom"/>
</dbReference>
<evidence type="ECO:0000313" key="5">
    <source>
        <dbReference type="Proteomes" id="UP000092573"/>
    </source>
</evidence>
<feature type="transmembrane region" description="Helical" evidence="2">
    <location>
        <begin position="7"/>
        <end position="25"/>
    </location>
</feature>
<comment type="similarity">
    <text evidence="1">Belongs to the DedA family.</text>
</comment>
<organism evidence="4 5">
    <name type="scientific">Paenibacillus yonginensis</name>
    <dbReference type="NCBI Taxonomy" id="1462996"/>
    <lineage>
        <taxon>Bacteria</taxon>
        <taxon>Bacillati</taxon>
        <taxon>Bacillota</taxon>
        <taxon>Bacilli</taxon>
        <taxon>Bacillales</taxon>
        <taxon>Paenibacillaceae</taxon>
        <taxon>Paenibacillus</taxon>
    </lineage>
</organism>
<dbReference type="Proteomes" id="UP000092573">
    <property type="component" value="Chromosome"/>
</dbReference>
<gene>
    <name evidence="4" type="ORF">AWM70_04140</name>
</gene>
<sequence>MSYIAQYGYLAMFGLLALGFMGIPVPDETLVIMFGGLTAEGHFKFGLALAVTFLGSMTGMLFSYGLGRGIGKPLLDKYGKWIMITPKRLASTETWFAKYGSWSVLFGYFVPGLRQVTSYLAGVYRLSLRVYLTYAGVGAAIWCTGFMYIGHTFGRHWRSVAYFVHIHVWRISLAAAAFLIVAWILHMLWKRTNKES</sequence>
<name>A0A1B1N6P6_9BACL</name>
<dbReference type="Pfam" id="PF09335">
    <property type="entry name" value="VTT_dom"/>
    <property type="match status" value="1"/>
</dbReference>
<feature type="transmembrane region" description="Helical" evidence="2">
    <location>
        <begin position="45"/>
        <end position="67"/>
    </location>
</feature>
<feature type="transmembrane region" description="Helical" evidence="2">
    <location>
        <begin position="130"/>
        <end position="149"/>
    </location>
</feature>